<dbReference type="InterPro" id="IPR020841">
    <property type="entry name" value="PKS_Beta-ketoAc_synthase_dom"/>
</dbReference>
<dbReference type="Pfam" id="PF00109">
    <property type="entry name" value="ketoacyl-synt"/>
    <property type="match status" value="1"/>
</dbReference>
<dbReference type="UniPathway" id="UPA00094"/>
<dbReference type="PROSITE" id="PS52004">
    <property type="entry name" value="KS3_2"/>
    <property type="match status" value="1"/>
</dbReference>
<evidence type="ECO:0000256" key="8">
    <source>
        <dbReference type="ARBA" id="ARBA00023098"/>
    </source>
</evidence>
<evidence type="ECO:0000256" key="1">
    <source>
        <dbReference type="ARBA" id="ARBA00005194"/>
    </source>
</evidence>
<evidence type="ECO:0000256" key="12">
    <source>
        <dbReference type="ARBA" id="ARBA00047318"/>
    </source>
</evidence>
<dbReference type="AlphaFoldDB" id="A0A0L6W235"/>
<keyword evidence="9 14" id="KW-0275">Fatty acid biosynthesis</keyword>
<comment type="catalytic activity">
    <reaction evidence="13 14">
        <text>a fatty acyl-[ACP] + malonyl-[ACP] + H(+) = a 3-oxoacyl-[ACP] + holo-[ACP] + CO2</text>
        <dbReference type="Rhea" id="RHEA:22836"/>
        <dbReference type="Rhea" id="RHEA-COMP:9623"/>
        <dbReference type="Rhea" id="RHEA-COMP:9685"/>
        <dbReference type="Rhea" id="RHEA-COMP:9916"/>
        <dbReference type="Rhea" id="RHEA-COMP:14125"/>
        <dbReference type="ChEBI" id="CHEBI:15378"/>
        <dbReference type="ChEBI" id="CHEBI:16526"/>
        <dbReference type="ChEBI" id="CHEBI:64479"/>
        <dbReference type="ChEBI" id="CHEBI:78449"/>
        <dbReference type="ChEBI" id="CHEBI:78776"/>
        <dbReference type="ChEBI" id="CHEBI:138651"/>
    </reaction>
</comment>
<keyword evidence="19" id="KW-1185">Reference proteome</keyword>
<comment type="pathway">
    <text evidence="1 14">Lipid metabolism; fatty acid biosynthesis.</text>
</comment>
<comment type="function">
    <text evidence="11 14">Involved in the type II fatty acid elongation cycle. Catalyzes the elongation of a wide range of acyl-ACP by the addition of two carbons from malonyl-ACP to an acyl acceptor. Can efficiently catalyze the conversion of palmitoleoyl-ACP (cis-hexadec-9-enoyl-ACP) to cis-vaccenoyl-ACP (cis-octadec-11-enoyl-ACP), an essential step in the thermal regulation of fatty acid composition.</text>
</comment>
<keyword evidence="8" id="KW-0443">Lipid metabolism</keyword>
<evidence type="ECO:0000256" key="13">
    <source>
        <dbReference type="ARBA" id="ARBA00047659"/>
    </source>
</evidence>
<dbReference type="InterPro" id="IPR000794">
    <property type="entry name" value="Beta-ketoacyl_synthase"/>
</dbReference>
<evidence type="ECO:0000256" key="7">
    <source>
        <dbReference type="ARBA" id="ARBA00022832"/>
    </source>
</evidence>
<dbReference type="PROSITE" id="PS00606">
    <property type="entry name" value="KS3_1"/>
    <property type="match status" value="1"/>
</dbReference>
<keyword evidence="5 14" id="KW-0444">Lipid biosynthesis</keyword>
<evidence type="ECO:0000256" key="4">
    <source>
        <dbReference type="ARBA" id="ARBA00014657"/>
    </source>
</evidence>
<evidence type="ECO:0000256" key="14">
    <source>
        <dbReference type="PIRNR" id="PIRNR000447"/>
    </source>
</evidence>
<dbReference type="PANTHER" id="PTHR11712:SF336">
    <property type="entry name" value="3-OXOACYL-[ACYL-CARRIER-PROTEIN] SYNTHASE, MITOCHONDRIAL"/>
    <property type="match status" value="1"/>
</dbReference>
<comment type="caution">
    <text evidence="18">The sequence shown here is derived from an EMBL/GenBank/DDBJ whole genome shotgun (WGS) entry which is preliminary data.</text>
</comment>
<keyword evidence="6 14" id="KW-0808">Transferase</keyword>
<dbReference type="GO" id="GO:0006633">
    <property type="term" value="P:fatty acid biosynthetic process"/>
    <property type="evidence" value="ECO:0007669"/>
    <property type="project" value="UniProtKB-UniRule"/>
</dbReference>
<dbReference type="InterPro" id="IPR018201">
    <property type="entry name" value="Ketoacyl_synth_AS"/>
</dbReference>
<feature type="active site" description="For beta-ketoacyl synthase activity" evidence="15">
    <location>
        <position position="163"/>
    </location>
</feature>
<evidence type="ECO:0000313" key="18">
    <source>
        <dbReference type="EMBL" id="KNZ69605.1"/>
    </source>
</evidence>
<accession>A0A0L6W235</accession>
<protein>
    <recommendedName>
        <fullName evidence="4 14">3-oxoacyl-[acyl-carrier-protein] synthase 2</fullName>
        <ecNumber evidence="3 14">2.3.1.179</ecNumber>
    </recommendedName>
</protein>
<evidence type="ECO:0000256" key="10">
    <source>
        <dbReference type="ARBA" id="ARBA00023315"/>
    </source>
</evidence>
<dbReference type="InterPro" id="IPR016039">
    <property type="entry name" value="Thiolase-like"/>
</dbReference>
<gene>
    <name evidence="18" type="ORF">Tfer_1625</name>
</gene>
<dbReference type="GO" id="GO:0005829">
    <property type="term" value="C:cytosol"/>
    <property type="evidence" value="ECO:0007669"/>
    <property type="project" value="TreeGrafter"/>
</dbReference>
<keyword evidence="7" id="KW-0276">Fatty acid metabolism</keyword>
<sequence length="413" mass="43968">MVKKVVVTGLGVVSPVGTGVDKFWQSLLEGKSGINRITRFDASDLATQIAGEVKDFDPLDFLDKKEVRRMDRYTHYGMAAAKMAIEDAGLDPEKLDKDRVGVLLGSGVGGIETVEEQARILMAKGPGRISPFFVPMMIANICGAYIAINYGFRGPNTTTVTACASASNAIGEAMRLIKNGECDVVITGGAEAPIIPLAMAGFCSMKAMSTRNEEPEKASRPFDKERDGFVMGEGAGVLILESLEHAQKRGAKIYAELSGYGVTCDAYHITAPDPDGIGAARAMELAMREAGVEPEDVQYINAHGTSTPLGDIGETKAIKKVFGEHAYKLAVSSTKSMTGHLLGAAGGIEAAICILAIQKGQVPPTINLENPDPECDLDYVPNKAKEMEVRVALSNSFGFGGHNGTILFNKFEE</sequence>
<dbReference type="PANTHER" id="PTHR11712">
    <property type="entry name" value="POLYKETIDE SYNTHASE-RELATED"/>
    <property type="match status" value="1"/>
</dbReference>
<evidence type="ECO:0000256" key="5">
    <source>
        <dbReference type="ARBA" id="ARBA00022516"/>
    </source>
</evidence>
<feature type="domain" description="Ketosynthase family 3 (KS3)" evidence="17">
    <location>
        <begin position="2"/>
        <end position="410"/>
    </location>
</feature>
<evidence type="ECO:0000256" key="15">
    <source>
        <dbReference type="PIRSR" id="PIRSR000447-1"/>
    </source>
</evidence>
<evidence type="ECO:0000256" key="6">
    <source>
        <dbReference type="ARBA" id="ARBA00022679"/>
    </source>
</evidence>
<evidence type="ECO:0000256" key="9">
    <source>
        <dbReference type="ARBA" id="ARBA00023160"/>
    </source>
</evidence>
<evidence type="ECO:0000256" key="3">
    <source>
        <dbReference type="ARBA" id="ARBA00012356"/>
    </source>
</evidence>
<dbReference type="InterPro" id="IPR014031">
    <property type="entry name" value="Ketoacyl_synth_C"/>
</dbReference>
<evidence type="ECO:0000259" key="17">
    <source>
        <dbReference type="PROSITE" id="PS52004"/>
    </source>
</evidence>
<dbReference type="Gene3D" id="3.40.47.10">
    <property type="match status" value="1"/>
</dbReference>
<dbReference type="SMART" id="SM00825">
    <property type="entry name" value="PKS_KS"/>
    <property type="match status" value="1"/>
</dbReference>
<dbReference type="SUPFAM" id="SSF53901">
    <property type="entry name" value="Thiolase-like"/>
    <property type="match status" value="2"/>
</dbReference>
<name>A0A0L6W235_9FIRM</name>
<dbReference type="CDD" id="cd00834">
    <property type="entry name" value="KAS_I_II"/>
    <property type="match status" value="1"/>
</dbReference>
<dbReference type="Proteomes" id="UP000037175">
    <property type="component" value="Unassembled WGS sequence"/>
</dbReference>
<proteinExistence type="inferred from homology"/>
<dbReference type="InterPro" id="IPR017568">
    <property type="entry name" value="3-oxoacyl-ACP_synth-2"/>
</dbReference>
<reference evidence="19" key="1">
    <citation type="submission" date="2015-07" db="EMBL/GenBank/DDBJ databases">
        <title>Complete Genome of Thermincola ferriacetica strain Z-0001T.</title>
        <authorList>
            <person name="Lusk B."/>
            <person name="Badalamenti J.P."/>
            <person name="Parameswaran P."/>
            <person name="Bond D.R."/>
            <person name="Torres C.I."/>
        </authorList>
    </citation>
    <scope>NUCLEOTIDE SEQUENCE [LARGE SCALE GENOMIC DNA]</scope>
    <source>
        <strain evidence="19">Z-0001</strain>
    </source>
</reference>
<dbReference type="EMBL" id="LGTE01000010">
    <property type="protein sequence ID" value="KNZ69605.1"/>
    <property type="molecule type" value="Genomic_DNA"/>
</dbReference>
<dbReference type="PATRIC" id="fig|281456.6.peg.1734"/>
<evidence type="ECO:0000256" key="11">
    <source>
        <dbReference type="ARBA" id="ARBA00024006"/>
    </source>
</evidence>
<dbReference type="NCBIfam" id="TIGR03150">
    <property type="entry name" value="fabF"/>
    <property type="match status" value="1"/>
</dbReference>
<keyword evidence="10 14" id="KW-0012">Acyltransferase</keyword>
<dbReference type="RefSeq" id="WP_052217846.1">
    <property type="nucleotide sequence ID" value="NZ_LGTE01000010.1"/>
</dbReference>
<dbReference type="EC" id="2.3.1.179" evidence="3 14"/>
<dbReference type="NCBIfam" id="NF005589">
    <property type="entry name" value="PRK07314.1"/>
    <property type="match status" value="1"/>
</dbReference>
<dbReference type="NCBIfam" id="NF004970">
    <property type="entry name" value="PRK06333.1"/>
    <property type="match status" value="1"/>
</dbReference>
<evidence type="ECO:0000313" key="19">
    <source>
        <dbReference type="Proteomes" id="UP000037175"/>
    </source>
</evidence>
<dbReference type="InterPro" id="IPR014030">
    <property type="entry name" value="Ketoacyl_synth_N"/>
</dbReference>
<comment type="similarity">
    <text evidence="2 14 16">Belongs to the thiolase-like superfamily. Beta-ketoacyl-ACP synthases family.</text>
</comment>
<dbReference type="PIRSF" id="PIRSF000447">
    <property type="entry name" value="KAS_II"/>
    <property type="match status" value="1"/>
</dbReference>
<dbReference type="FunFam" id="3.40.47.10:FF:000009">
    <property type="entry name" value="3-oxoacyl-[acyl-carrier-protein] synthase 2"/>
    <property type="match status" value="1"/>
</dbReference>
<evidence type="ECO:0000256" key="16">
    <source>
        <dbReference type="RuleBase" id="RU003694"/>
    </source>
</evidence>
<dbReference type="Pfam" id="PF02801">
    <property type="entry name" value="Ketoacyl-synt_C"/>
    <property type="match status" value="1"/>
</dbReference>
<evidence type="ECO:0000256" key="2">
    <source>
        <dbReference type="ARBA" id="ARBA00008467"/>
    </source>
</evidence>
<comment type="catalytic activity">
    <reaction evidence="12 14">
        <text>(9Z)-hexadecenoyl-[ACP] + malonyl-[ACP] + H(+) = 3-oxo-(11Z)-octadecenoyl-[ACP] + holo-[ACP] + CO2</text>
        <dbReference type="Rhea" id="RHEA:55040"/>
        <dbReference type="Rhea" id="RHEA-COMP:9623"/>
        <dbReference type="Rhea" id="RHEA-COMP:9685"/>
        <dbReference type="Rhea" id="RHEA-COMP:10800"/>
        <dbReference type="Rhea" id="RHEA-COMP:14074"/>
        <dbReference type="ChEBI" id="CHEBI:15378"/>
        <dbReference type="ChEBI" id="CHEBI:16526"/>
        <dbReference type="ChEBI" id="CHEBI:64479"/>
        <dbReference type="ChEBI" id="CHEBI:78449"/>
        <dbReference type="ChEBI" id="CHEBI:83989"/>
        <dbReference type="ChEBI" id="CHEBI:138538"/>
        <dbReference type="EC" id="2.3.1.179"/>
    </reaction>
</comment>
<dbReference type="GO" id="GO:0004315">
    <property type="term" value="F:3-oxoacyl-[acyl-carrier-protein] synthase activity"/>
    <property type="evidence" value="ECO:0007669"/>
    <property type="project" value="UniProtKB-UniRule"/>
</dbReference>
<organism evidence="18 19">
    <name type="scientific">Thermincola ferriacetica</name>
    <dbReference type="NCBI Taxonomy" id="281456"/>
    <lineage>
        <taxon>Bacteria</taxon>
        <taxon>Bacillati</taxon>
        <taxon>Bacillota</taxon>
        <taxon>Clostridia</taxon>
        <taxon>Eubacteriales</taxon>
        <taxon>Thermincolaceae</taxon>
        <taxon>Thermincola</taxon>
    </lineage>
</organism>